<dbReference type="GO" id="GO:0032196">
    <property type="term" value="P:transposition"/>
    <property type="evidence" value="ECO:0007669"/>
    <property type="project" value="TreeGrafter"/>
</dbReference>
<dbReference type="GO" id="GO:0004803">
    <property type="term" value="F:transposase activity"/>
    <property type="evidence" value="ECO:0007669"/>
    <property type="project" value="TreeGrafter"/>
</dbReference>
<gene>
    <name evidence="3" type="ORF">SAMN04487905_103299</name>
</gene>
<dbReference type="PANTHER" id="PTHR10948:SF23">
    <property type="entry name" value="TRANSPOSASE INSI FOR INSERTION SEQUENCE ELEMENT IS30A-RELATED"/>
    <property type="match status" value="1"/>
</dbReference>
<dbReference type="RefSeq" id="WP_211481198.1">
    <property type="nucleotide sequence ID" value="NZ_FNJR01000003.1"/>
</dbReference>
<evidence type="ECO:0000313" key="4">
    <source>
        <dbReference type="Proteomes" id="UP000199497"/>
    </source>
</evidence>
<dbReference type="STRING" id="405564.SAMN04487905_103299"/>
<dbReference type="GO" id="GO:0005829">
    <property type="term" value="C:cytosol"/>
    <property type="evidence" value="ECO:0007669"/>
    <property type="project" value="TreeGrafter"/>
</dbReference>
<evidence type="ECO:0000313" key="3">
    <source>
        <dbReference type="EMBL" id="SDP34811.1"/>
    </source>
</evidence>
<feature type="compositionally biased region" description="Basic and acidic residues" evidence="1">
    <location>
        <begin position="59"/>
        <end position="77"/>
    </location>
</feature>
<accession>A0A1H0RZ13</accession>
<organism evidence="3 4">
    <name type="scientific">Actinopolyspora xinjiangensis</name>
    <dbReference type="NCBI Taxonomy" id="405564"/>
    <lineage>
        <taxon>Bacteria</taxon>
        <taxon>Bacillati</taxon>
        <taxon>Actinomycetota</taxon>
        <taxon>Actinomycetes</taxon>
        <taxon>Actinopolysporales</taxon>
        <taxon>Actinopolysporaceae</taxon>
        <taxon>Actinopolyspora</taxon>
    </lineage>
</organism>
<evidence type="ECO:0000256" key="1">
    <source>
        <dbReference type="SAM" id="MobiDB-lite"/>
    </source>
</evidence>
<dbReference type="InterPro" id="IPR025246">
    <property type="entry name" value="IS30-like_HTH"/>
</dbReference>
<dbReference type="InterPro" id="IPR051917">
    <property type="entry name" value="Transposase-Integrase"/>
</dbReference>
<proteinExistence type="predicted"/>
<reference evidence="4" key="1">
    <citation type="submission" date="2016-10" db="EMBL/GenBank/DDBJ databases">
        <authorList>
            <person name="Varghese N."/>
            <person name="Submissions S."/>
        </authorList>
    </citation>
    <scope>NUCLEOTIDE SEQUENCE [LARGE SCALE GENOMIC DNA]</scope>
    <source>
        <strain evidence="4">DSM 46732</strain>
    </source>
</reference>
<dbReference type="Proteomes" id="UP000199497">
    <property type="component" value="Unassembled WGS sequence"/>
</dbReference>
<sequence>MARGKPILSEERETISRGIARDMSHRCIAAELGRHPSVISRETARNGGNANYSAVTAQHRAEEQVEHPKARKLETRPELSLAVNEGFDKK</sequence>
<protein>
    <submittedName>
        <fullName evidence="3">Helix-turn-helix domain-containing protein</fullName>
    </submittedName>
</protein>
<keyword evidence="4" id="KW-1185">Reference proteome</keyword>
<dbReference type="EMBL" id="FNJR01000003">
    <property type="protein sequence ID" value="SDP34811.1"/>
    <property type="molecule type" value="Genomic_DNA"/>
</dbReference>
<dbReference type="AlphaFoldDB" id="A0A1H0RZ13"/>
<name>A0A1H0RZ13_9ACTN</name>
<feature type="domain" description="Transposase IS30-like HTH" evidence="2">
    <location>
        <begin position="9"/>
        <end position="46"/>
    </location>
</feature>
<dbReference type="PANTHER" id="PTHR10948">
    <property type="entry name" value="TRANSPOSASE"/>
    <property type="match status" value="1"/>
</dbReference>
<feature type="region of interest" description="Disordered" evidence="1">
    <location>
        <begin position="58"/>
        <end position="90"/>
    </location>
</feature>
<dbReference type="Pfam" id="PF13936">
    <property type="entry name" value="HTH_38"/>
    <property type="match status" value="1"/>
</dbReference>
<evidence type="ECO:0000259" key="2">
    <source>
        <dbReference type="Pfam" id="PF13936"/>
    </source>
</evidence>